<evidence type="ECO:0000313" key="3">
    <source>
        <dbReference type="EMBL" id="VWM00888.1"/>
    </source>
</evidence>
<protein>
    <submittedName>
        <fullName evidence="3">PTS system, Lactose/Cellobiose specific IIB subunit</fullName>
    </submittedName>
</protein>
<dbReference type="Proteomes" id="UP000330807">
    <property type="component" value="Unassembled WGS sequence"/>
</dbReference>
<dbReference type="InterPro" id="IPR036095">
    <property type="entry name" value="PTS_EIIB-like_sf"/>
</dbReference>
<reference evidence="3 4" key="1">
    <citation type="submission" date="2019-10" db="EMBL/GenBank/DDBJ databases">
        <authorList>
            <person name="Wolf R A."/>
        </authorList>
    </citation>
    <scope>NUCLEOTIDE SEQUENCE [LARGE SCALE GENOMIC DNA]</scope>
    <source>
        <strain evidence="3">Collinsella_aerofaciens_AK_138A</strain>
    </source>
</reference>
<evidence type="ECO:0000259" key="2">
    <source>
        <dbReference type="Pfam" id="PF02302"/>
    </source>
</evidence>
<proteinExistence type="predicted"/>
<organism evidence="3 4">
    <name type="scientific">Collinsella aerofaciens</name>
    <dbReference type="NCBI Taxonomy" id="74426"/>
    <lineage>
        <taxon>Bacteria</taxon>
        <taxon>Bacillati</taxon>
        <taxon>Actinomycetota</taxon>
        <taxon>Coriobacteriia</taxon>
        <taxon>Coriobacteriales</taxon>
        <taxon>Coriobacteriaceae</taxon>
        <taxon>Collinsella</taxon>
    </lineage>
</organism>
<accession>A0A5K1JAN1</accession>
<dbReference type="GO" id="GO:0009401">
    <property type="term" value="P:phosphoenolpyruvate-dependent sugar phosphotransferase system"/>
    <property type="evidence" value="ECO:0007669"/>
    <property type="project" value="InterPro"/>
</dbReference>
<gene>
    <name evidence="3" type="ORF">LMKDKBCB_00388</name>
</gene>
<evidence type="ECO:0000313" key="4">
    <source>
        <dbReference type="Proteomes" id="UP000330807"/>
    </source>
</evidence>
<feature type="domain" description="Phosphotransferase system EIIB component type 2/3" evidence="2">
    <location>
        <begin position="3"/>
        <end position="61"/>
    </location>
</feature>
<dbReference type="Pfam" id="PF02302">
    <property type="entry name" value="PTS_IIB"/>
    <property type="match status" value="1"/>
</dbReference>
<dbReference type="EMBL" id="CABWIH010000047">
    <property type="protein sequence ID" value="VWM00888.1"/>
    <property type="molecule type" value="Genomic_DNA"/>
</dbReference>
<dbReference type="AlphaFoldDB" id="A0A5K1JAN1"/>
<evidence type="ECO:0000256" key="1">
    <source>
        <dbReference type="ARBA" id="ARBA00022679"/>
    </source>
</evidence>
<keyword evidence="1" id="KW-0808">Transferase</keyword>
<name>A0A5K1JAN1_9ACTN</name>
<dbReference type="SUPFAM" id="SSF52794">
    <property type="entry name" value="PTS system IIB component-like"/>
    <property type="match status" value="1"/>
</dbReference>
<dbReference type="GO" id="GO:0008982">
    <property type="term" value="F:protein-N(PI)-phosphohistidine-sugar phosphotransferase activity"/>
    <property type="evidence" value="ECO:0007669"/>
    <property type="project" value="InterPro"/>
</dbReference>
<dbReference type="RefSeq" id="WP_156063919.1">
    <property type="nucleotide sequence ID" value="NZ_CABWIH010000047.1"/>
</dbReference>
<dbReference type="InterPro" id="IPR003501">
    <property type="entry name" value="PTS_EIIB_2/3"/>
</dbReference>
<dbReference type="Gene3D" id="3.40.50.2300">
    <property type="match status" value="1"/>
</dbReference>
<sequence>MIRVLTACGTGINSSHQIKDAIEQEMRSRGYDVGCDAVVINNITKEMMDSYDIFAEIAKTDFGFDSATPIVDAGPILYRMPALANPVFDEIERIITINGMK</sequence>